<dbReference type="Proteomes" id="UP000267096">
    <property type="component" value="Unassembled WGS sequence"/>
</dbReference>
<organism evidence="3">
    <name type="scientific">Anisakis simplex</name>
    <name type="common">Herring worm</name>
    <dbReference type="NCBI Taxonomy" id="6269"/>
    <lineage>
        <taxon>Eukaryota</taxon>
        <taxon>Metazoa</taxon>
        <taxon>Ecdysozoa</taxon>
        <taxon>Nematoda</taxon>
        <taxon>Chromadorea</taxon>
        <taxon>Rhabditida</taxon>
        <taxon>Spirurina</taxon>
        <taxon>Ascaridomorpha</taxon>
        <taxon>Ascaridoidea</taxon>
        <taxon>Anisakidae</taxon>
        <taxon>Anisakis</taxon>
        <taxon>Anisakis simplex complex</taxon>
    </lineage>
</organism>
<reference evidence="1 2" key="2">
    <citation type="submission" date="2018-11" db="EMBL/GenBank/DDBJ databases">
        <authorList>
            <consortium name="Pathogen Informatics"/>
        </authorList>
    </citation>
    <scope>NUCLEOTIDE SEQUENCE [LARGE SCALE GENOMIC DNA]</scope>
</reference>
<evidence type="ECO:0000313" key="2">
    <source>
        <dbReference type="Proteomes" id="UP000267096"/>
    </source>
</evidence>
<evidence type="ECO:0000313" key="3">
    <source>
        <dbReference type="WBParaSite" id="ASIM_0001685001-mRNA-1"/>
    </source>
</evidence>
<protein>
    <submittedName>
        <fullName evidence="3">Beta-lactamase domain-containing protein</fullName>
    </submittedName>
</protein>
<dbReference type="OrthoDB" id="5873668at2759"/>
<sequence>MLTAAVCAGAGGFAWYSNRAKSSKTIAIDDHCNQSSSRLNKGSIRTDLEPIRQIFEDILKNEQQGLALAVYHNDELVVDLYGGYADR</sequence>
<accession>A0A0M3K7A9</accession>
<gene>
    <name evidence="1" type="ORF">ASIM_LOCUS16257</name>
</gene>
<dbReference type="AlphaFoldDB" id="A0A0M3K7A9"/>
<dbReference type="WBParaSite" id="ASIM_0001685001-mRNA-1">
    <property type="protein sequence ID" value="ASIM_0001685001-mRNA-1"/>
    <property type="gene ID" value="ASIM_0001685001"/>
</dbReference>
<dbReference type="EMBL" id="UYRR01032937">
    <property type="protein sequence ID" value="VDK57264.1"/>
    <property type="molecule type" value="Genomic_DNA"/>
</dbReference>
<keyword evidence="2" id="KW-1185">Reference proteome</keyword>
<name>A0A0M3K7A9_ANISI</name>
<reference evidence="3" key="1">
    <citation type="submission" date="2017-02" db="UniProtKB">
        <authorList>
            <consortium name="WormBaseParasite"/>
        </authorList>
    </citation>
    <scope>IDENTIFICATION</scope>
</reference>
<proteinExistence type="predicted"/>
<evidence type="ECO:0000313" key="1">
    <source>
        <dbReference type="EMBL" id="VDK57264.1"/>
    </source>
</evidence>